<evidence type="ECO:0000259" key="8">
    <source>
        <dbReference type="Pfam" id="PF00139"/>
    </source>
</evidence>
<keyword evidence="4" id="KW-0106">Calcium</keyword>
<dbReference type="PROSITE" id="PS00308">
    <property type="entry name" value="LECTIN_LEGUME_ALPHA"/>
    <property type="match status" value="1"/>
</dbReference>
<evidence type="ECO:0000256" key="5">
    <source>
        <dbReference type="ARBA" id="ARBA00023035"/>
    </source>
</evidence>
<dbReference type="Pfam" id="PF00139">
    <property type="entry name" value="Lectin_legB"/>
    <property type="match status" value="1"/>
</dbReference>
<evidence type="ECO:0000313" key="9">
    <source>
        <dbReference type="EMBL" id="KAK7343860.1"/>
    </source>
</evidence>
<feature type="chain" id="PRO_5042881049" description="Legume lectin domain-containing protein" evidence="7">
    <location>
        <begin position="24"/>
        <end position="287"/>
    </location>
</feature>
<evidence type="ECO:0000256" key="2">
    <source>
        <dbReference type="ARBA" id="ARBA00022723"/>
    </source>
</evidence>
<organism evidence="9 10">
    <name type="scientific">Canavalia gladiata</name>
    <name type="common">Sword bean</name>
    <name type="synonym">Dolichos gladiatus</name>
    <dbReference type="NCBI Taxonomy" id="3824"/>
    <lineage>
        <taxon>Eukaryota</taxon>
        <taxon>Viridiplantae</taxon>
        <taxon>Streptophyta</taxon>
        <taxon>Embryophyta</taxon>
        <taxon>Tracheophyta</taxon>
        <taxon>Spermatophyta</taxon>
        <taxon>Magnoliopsida</taxon>
        <taxon>eudicotyledons</taxon>
        <taxon>Gunneridae</taxon>
        <taxon>Pentapetalae</taxon>
        <taxon>rosids</taxon>
        <taxon>fabids</taxon>
        <taxon>Fabales</taxon>
        <taxon>Fabaceae</taxon>
        <taxon>Papilionoideae</taxon>
        <taxon>50 kb inversion clade</taxon>
        <taxon>NPAAA clade</taxon>
        <taxon>indigoferoid/millettioid clade</taxon>
        <taxon>Phaseoleae</taxon>
        <taxon>Canavalia</taxon>
    </lineage>
</organism>
<proteinExistence type="inferred from homology"/>
<dbReference type="EMBL" id="JAYMYQ010000003">
    <property type="protein sequence ID" value="KAK7343860.1"/>
    <property type="molecule type" value="Genomic_DNA"/>
</dbReference>
<evidence type="ECO:0000256" key="7">
    <source>
        <dbReference type="SAM" id="SignalP"/>
    </source>
</evidence>
<dbReference type="PIRSF" id="PIRSF002690">
    <property type="entry name" value="L-type_lectin_plant"/>
    <property type="match status" value="1"/>
</dbReference>
<dbReference type="AlphaFoldDB" id="A0AAN9LWU5"/>
<dbReference type="InterPro" id="IPR050258">
    <property type="entry name" value="Leguminous_Lectin"/>
</dbReference>
<feature type="signal peptide" evidence="7">
    <location>
        <begin position="1"/>
        <end position="23"/>
    </location>
</feature>
<evidence type="ECO:0000256" key="3">
    <source>
        <dbReference type="ARBA" id="ARBA00022734"/>
    </source>
</evidence>
<dbReference type="InterPro" id="IPR001220">
    <property type="entry name" value="Legume_lectin_dom"/>
</dbReference>
<comment type="caution">
    <text evidence="9">The sequence shown here is derived from an EMBL/GenBank/DDBJ whole genome shotgun (WGS) entry which is preliminary data.</text>
</comment>
<keyword evidence="3" id="KW-0430">Lectin</keyword>
<reference evidence="9 10" key="1">
    <citation type="submission" date="2024-01" db="EMBL/GenBank/DDBJ databases">
        <title>The genomes of 5 underutilized Papilionoideae crops provide insights into root nodulation and disease resistanc.</title>
        <authorList>
            <person name="Jiang F."/>
        </authorList>
    </citation>
    <scope>NUCLEOTIDE SEQUENCE [LARGE SCALE GENOMIC DNA]</scope>
    <source>
        <strain evidence="9">LVBAO_FW01</strain>
        <tissue evidence="9">Leaves</tissue>
    </source>
</reference>
<dbReference type="SUPFAM" id="SSF49899">
    <property type="entry name" value="Concanavalin A-like lectins/glucanases"/>
    <property type="match status" value="1"/>
</dbReference>
<dbReference type="InterPro" id="IPR013320">
    <property type="entry name" value="ConA-like_dom_sf"/>
</dbReference>
<accession>A0AAN9LWU5</accession>
<dbReference type="PANTHER" id="PTHR32401:SF47">
    <property type="entry name" value="LEGUME LECTIN DOMAIN-CONTAINING PROTEIN"/>
    <property type="match status" value="1"/>
</dbReference>
<dbReference type="Proteomes" id="UP001367508">
    <property type="component" value="Unassembled WGS sequence"/>
</dbReference>
<keyword evidence="7" id="KW-0732">Signal</keyword>
<dbReference type="CDD" id="cd06899">
    <property type="entry name" value="lectin_legume_LecRK_Arcelin_ConA"/>
    <property type="match status" value="1"/>
</dbReference>
<feature type="domain" description="Legume lectin" evidence="8">
    <location>
        <begin position="27"/>
        <end position="271"/>
    </location>
</feature>
<dbReference type="InterPro" id="IPR019825">
    <property type="entry name" value="Lectin_legB_Mn/Ca_BS"/>
</dbReference>
<evidence type="ECO:0000256" key="1">
    <source>
        <dbReference type="ARBA" id="ARBA00007606"/>
    </source>
</evidence>
<dbReference type="PANTHER" id="PTHR32401">
    <property type="entry name" value="CONCANAVALIN A-LIKE LECTIN FAMILY PROTEIN"/>
    <property type="match status" value="1"/>
</dbReference>
<evidence type="ECO:0000313" key="10">
    <source>
        <dbReference type="Proteomes" id="UP001367508"/>
    </source>
</evidence>
<keyword evidence="6" id="KW-0464">Manganese</keyword>
<dbReference type="PROSITE" id="PS00307">
    <property type="entry name" value="LECTIN_LEGUME_BETA"/>
    <property type="match status" value="1"/>
</dbReference>
<evidence type="ECO:0000256" key="4">
    <source>
        <dbReference type="ARBA" id="ARBA00022837"/>
    </source>
</evidence>
<comment type="similarity">
    <text evidence="1">Belongs to the leguminous lectin family.</text>
</comment>
<name>A0AAN9LWU5_CANGL</name>
<dbReference type="InterPro" id="IPR000985">
    <property type="entry name" value="Lectin_LegA_CS"/>
</dbReference>
<gene>
    <name evidence="9" type="ORF">VNO77_12942</name>
</gene>
<dbReference type="GO" id="GO:0046872">
    <property type="term" value="F:metal ion binding"/>
    <property type="evidence" value="ECO:0007669"/>
    <property type="project" value="UniProtKB-KW"/>
</dbReference>
<keyword evidence="2" id="KW-0479">Metal-binding</keyword>
<protein>
    <recommendedName>
        <fullName evidence="8">Legume lectin domain-containing protein</fullName>
    </recommendedName>
</protein>
<sequence length="287" mass="31705">MAKKPVSLIALLSFMMVLNRVNSANLVSFNFESFSPDQEDLILQGDASISNNMLQMTKLDSNESPMGHSVGRAMFYAPVRLWESSAVEASFETTFTFKMSTPDDDSSPGDGMAFFIASPDTTIPPCSDGMLLGLFPNTEPLKNSSSSSCKNQITLDFNDNLVAVEFDTFPNEHIDPDCKHIGIDVNSIISKNTTKFEWQNGKVATAHINYNSASQRLAVVATYPGTTPKMLFYDMQLNAILPQWVRVGFSASTGQNVQTNTILSWSFTSRFEDTFLLNKDMHIATVV</sequence>
<keyword evidence="5" id="KW-0465">Mannose-binding</keyword>
<dbReference type="InterPro" id="IPR016363">
    <property type="entry name" value="L-lectin"/>
</dbReference>
<dbReference type="GO" id="GO:0005537">
    <property type="term" value="F:D-mannose binding"/>
    <property type="evidence" value="ECO:0007669"/>
    <property type="project" value="UniProtKB-KW"/>
</dbReference>
<keyword evidence="10" id="KW-1185">Reference proteome</keyword>
<dbReference type="Gene3D" id="2.60.120.200">
    <property type="match status" value="1"/>
</dbReference>
<evidence type="ECO:0000256" key="6">
    <source>
        <dbReference type="ARBA" id="ARBA00023211"/>
    </source>
</evidence>